<reference evidence="1" key="1">
    <citation type="submission" date="2014-09" db="EMBL/GenBank/DDBJ databases">
        <authorList>
            <person name="Magalhaes I.L.F."/>
            <person name="Oliveira U."/>
            <person name="Santos F.R."/>
            <person name="Vidigal T.H.D.A."/>
            <person name="Brescovit A.D."/>
            <person name="Santos A.J."/>
        </authorList>
    </citation>
    <scope>NUCLEOTIDE SEQUENCE</scope>
    <source>
        <tissue evidence="1">Shoot tissue taken approximately 20 cm above the soil surface</tissue>
    </source>
</reference>
<reference evidence="1" key="2">
    <citation type="journal article" date="2015" name="Data Brief">
        <title>Shoot transcriptome of the giant reed, Arundo donax.</title>
        <authorList>
            <person name="Barrero R.A."/>
            <person name="Guerrero F.D."/>
            <person name="Moolhuijzen P."/>
            <person name="Goolsby J.A."/>
            <person name="Tidwell J."/>
            <person name="Bellgard S.E."/>
            <person name="Bellgard M.I."/>
        </authorList>
    </citation>
    <scope>NUCLEOTIDE SEQUENCE</scope>
    <source>
        <tissue evidence="1">Shoot tissue taken approximately 20 cm above the soil surface</tissue>
    </source>
</reference>
<evidence type="ECO:0000313" key="1">
    <source>
        <dbReference type="EMBL" id="JAE14238.1"/>
    </source>
</evidence>
<accession>A0A0A9G0R5</accession>
<name>A0A0A9G0R5_ARUDO</name>
<sequence length="32" mass="3457">MPFPVFPVVGEPFQGQAQPSAGWTVVWEPASL</sequence>
<protein>
    <submittedName>
        <fullName evidence="1">Uncharacterized protein</fullName>
    </submittedName>
</protein>
<dbReference type="AlphaFoldDB" id="A0A0A9G0R5"/>
<organism evidence="1">
    <name type="scientific">Arundo donax</name>
    <name type="common">Giant reed</name>
    <name type="synonym">Donax arundinaceus</name>
    <dbReference type="NCBI Taxonomy" id="35708"/>
    <lineage>
        <taxon>Eukaryota</taxon>
        <taxon>Viridiplantae</taxon>
        <taxon>Streptophyta</taxon>
        <taxon>Embryophyta</taxon>
        <taxon>Tracheophyta</taxon>
        <taxon>Spermatophyta</taxon>
        <taxon>Magnoliopsida</taxon>
        <taxon>Liliopsida</taxon>
        <taxon>Poales</taxon>
        <taxon>Poaceae</taxon>
        <taxon>PACMAD clade</taxon>
        <taxon>Arundinoideae</taxon>
        <taxon>Arundineae</taxon>
        <taxon>Arundo</taxon>
    </lineage>
</organism>
<dbReference type="EMBL" id="GBRH01183658">
    <property type="protein sequence ID" value="JAE14238.1"/>
    <property type="molecule type" value="Transcribed_RNA"/>
</dbReference>
<proteinExistence type="predicted"/>